<dbReference type="OrthoDB" id="1750432at2759"/>
<accession>A0A9P5YL42</accession>
<dbReference type="EMBL" id="MU155812">
    <property type="protein sequence ID" value="KAF9470908.1"/>
    <property type="molecule type" value="Genomic_DNA"/>
</dbReference>
<evidence type="ECO:0000313" key="1">
    <source>
        <dbReference type="EMBL" id="KAF9470908.1"/>
    </source>
</evidence>
<reference evidence="1" key="1">
    <citation type="submission" date="2020-11" db="EMBL/GenBank/DDBJ databases">
        <authorList>
            <consortium name="DOE Joint Genome Institute"/>
            <person name="Ahrendt S."/>
            <person name="Riley R."/>
            <person name="Andreopoulos W."/>
            <person name="Labutti K."/>
            <person name="Pangilinan J."/>
            <person name="Ruiz-Duenas F.J."/>
            <person name="Barrasa J.M."/>
            <person name="Sanchez-Garcia M."/>
            <person name="Camarero S."/>
            <person name="Miyauchi S."/>
            <person name="Serrano A."/>
            <person name="Linde D."/>
            <person name="Babiker R."/>
            <person name="Drula E."/>
            <person name="Ayuso-Fernandez I."/>
            <person name="Pacheco R."/>
            <person name="Padilla G."/>
            <person name="Ferreira P."/>
            <person name="Barriuso J."/>
            <person name="Kellner H."/>
            <person name="Castanera R."/>
            <person name="Alfaro M."/>
            <person name="Ramirez L."/>
            <person name="Pisabarro A.G."/>
            <person name="Kuo A."/>
            <person name="Tritt A."/>
            <person name="Lipzen A."/>
            <person name="He G."/>
            <person name="Yan M."/>
            <person name="Ng V."/>
            <person name="Cullen D."/>
            <person name="Martin F."/>
            <person name="Rosso M.-N."/>
            <person name="Henrissat B."/>
            <person name="Hibbett D."/>
            <person name="Martinez A.T."/>
            <person name="Grigoriev I.V."/>
        </authorList>
    </citation>
    <scope>NUCLEOTIDE SEQUENCE</scope>
    <source>
        <strain evidence="1">CIRM-BRFM 674</strain>
    </source>
</reference>
<comment type="caution">
    <text evidence="1">The sequence shown here is derived from an EMBL/GenBank/DDBJ whole genome shotgun (WGS) entry which is preliminary data.</text>
</comment>
<dbReference type="Pfam" id="PF08284">
    <property type="entry name" value="RVP_2"/>
    <property type="match status" value="1"/>
</dbReference>
<evidence type="ECO:0000313" key="2">
    <source>
        <dbReference type="Proteomes" id="UP000807469"/>
    </source>
</evidence>
<dbReference type="InterPro" id="IPR021109">
    <property type="entry name" value="Peptidase_aspartic_dom_sf"/>
</dbReference>
<keyword evidence="2" id="KW-1185">Reference proteome</keyword>
<dbReference type="CDD" id="cd00303">
    <property type="entry name" value="retropepsin_like"/>
    <property type="match status" value="1"/>
</dbReference>
<proteinExistence type="predicted"/>
<dbReference type="Proteomes" id="UP000807469">
    <property type="component" value="Unassembled WGS sequence"/>
</dbReference>
<gene>
    <name evidence="1" type="ORF">BDN70DRAFT_763119</name>
</gene>
<protein>
    <submittedName>
        <fullName evidence="1">Uncharacterized protein</fullName>
    </submittedName>
</protein>
<organism evidence="1 2">
    <name type="scientific">Pholiota conissans</name>
    <dbReference type="NCBI Taxonomy" id="109636"/>
    <lineage>
        <taxon>Eukaryota</taxon>
        <taxon>Fungi</taxon>
        <taxon>Dikarya</taxon>
        <taxon>Basidiomycota</taxon>
        <taxon>Agaricomycotina</taxon>
        <taxon>Agaricomycetes</taxon>
        <taxon>Agaricomycetidae</taxon>
        <taxon>Agaricales</taxon>
        <taxon>Agaricineae</taxon>
        <taxon>Strophariaceae</taxon>
        <taxon>Pholiota</taxon>
    </lineage>
</organism>
<sequence>QVPRGTYSALQRNASQVKQTGRAVAKPIVITVLIEGKPARALLDTGSLGDFISSTLVDQLHLKRELLEKPMPLQLAVTGSRSKINAQTRANFKYEGINEDRVFDIMNISQYDLILGTAWLYQHSITLGFNPIRVNIGSTVAQPLVGKPAISEISSRAVRPTDAAIEAAREELLAYAEPLCKTAAETELPPLRTINHSIPLIDPNLIYPWRPSRCPEAFRQQWAEKRDAYLKSGRWKITTSGNTVPMMLIPKPRIG</sequence>
<name>A0A9P5YL42_9AGAR</name>
<feature type="non-terminal residue" evidence="1">
    <location>
        <position position="1"/>
    </location>
</feature>
<dbReference type="SUPFAM" id="SSF50630">
    <property type="entry name" value="Acid proteases"/>
    <property type="match status" value="1"/>
</dbReference>
<dbReference type="Gene3D" id="2.40.70.10">
    <property type="entry name" value="Acid Proteases"/>
    <property type="match status" value="1"/>
</dbReference>
<feature type="non-terminal residue" evidence="1">
    <location>
        <position position="255"/>
    </location>
</feature>
<dbReference type="AlphaFoldDB" id="A0A9P5YL42"/>